<sequence length="273" mass="31259">MKKRNIVIIALGVVFLYMLIKPFTEQEKYTAIASKKTDKAVGPIKKVEKPLHDVDLPKFSKIVDINKKKKTFFNFLRPEIIKENNRIIKRRKQVIAINNKLKANERLTEEEQALVASFVKQYKVKNAPTLTKKVEKLLTKVDIVPTALVLVQAANESAWGTSRFARIGLNFFGIWCFKKGCGMVPNSRDEGLDHEVAAFTSVEKAVKHYLHNINTNQAYQVFRSIRAQLHANQQPLTAEVLATGLLPYSERGSDYVLEISEMIRHNKKYFNNK</sequence>
<name>A0ABU3A4R1_9GAMM</name>
<dbReference type="RefSeq" id="WP_311584506.1">
    <property type="nucleotide sequence ID" value="NZ_JAVRIF010000012.1"/>
</dbReference>
<keyword evidence="3" id="KW-1185">Reference proteome</keyword>
<dbReference type="Pfam" id="PF01832">
    <property type="entry name" value="Glucosaminidase"/>
    <property type="match status" value="1"/>
</dbReference>
<dbReference type="EMBL" id="JAVRIF010000012">
    <property type="protein sequence ID" value="MDT0605171.1"/>
    <property type="molecule type" value="Genomic_DNA"/>
</dbReference>
<dbReference type="Proteomes" id="UP001266357">
    <property type="component" value="Unassembled WGS sequence"/>
</dbReference>
<evidence type="ECO:0000313" key="3">
    <source>
        <dbReference type="Proteomes" id="UP001266357"/>
    </source>
</evidence>
<evidence type="ECO:0000259" key="1">
    <source>
        <dbReference type="Pfam" id="PF01832"/>
    </source>
</evidence>
<dbReference type="InterPro" id="IPR053195">
    <property type="entry name" value="Bax-like"/>
</dbReference>
<protein>
    <submittedName>
        <fullName evidence="2">Glucosaminidase domain-containing protein</fullName>
    </submittedName>
</protein>
<accession>A0ABU3A4R1</accession>
<dbReference type="PANTHER" id="PTHR40572">
    <property type="entry name" value="PROTEIN BAX"/>
    <property type="match status" value="1"/>
</dbReference>
<feature type="domain" description="Mannosyl-glycoprotein endo-beta-N-acetylglucosamidase-like" evidence="1">
    <location>
        <begin position="134"/>
        <end position="266"/>
    </location>
</feature>
<reference evidence="2 3" key="1">
    <citation type="submission" date="2023-09" db="EMBL/GenBank/DDBJ databases">
        <authorList>
            <person name="Rey-Velasco X."/>
        </authorList>
    </citation>
    <scope>NUCLEOTIDE SEQUENCE [LARGE SCALE GENOMIC DNA]</scope>
    <source>
        <strain evidence="2 3">W431</strain>
    </source>
</reference>
<proteinExistence type="predicted"/>
<dbReference type="PANTHER" id="PTHR40572:SF1">
    <property type="entry name" value="PROTEIN BAX"/>
    <property type="match status" value="1"/>
</dbReference>
<dbReference type="InterPro" id="IPR002901">
    <property type="entry name" value="MGlyc_endo_b_GlcNAc-like_dom"/>
</dbReference>
<dbReference type="Gene3D" id="1.10.530.10">
    <property type="match status" value="1"/>
</dbReference>
<evidence type="ECO:0000313" key="2">
    <source>
        <dbReference type="EMBL" id="MDT0605171.1"/>
    </source>
</evidence>
<comment type="caution">
    <text evidence="2">The sequence shown here is derived from an EMBL/GenBank/DDBJ whole genome shotgun (WGS) entry which is preliminary data.</text>
</comment>
<gene>
    <name evidence="2" type="ORF">RM573_16325</name>
</gene>
<organism evidence="2 3">
    <name type="scientific">Thalassotalea castellviae</name>
    <dbReference type="NCBI Taxonomy" id="3075612"/>
    <lineage>
        <taxon>Bacteria</taxon>
        <taxon>Pseudomonadati</taxon>
        <taxon>Pseudomonadota</taxon>
        <taxon>Gammaproteobacteria</taxon>
        <taxon>Alteromonadales</taxon>
        <taxon>Colwelliaceae</taxon>
        <taxon>Thalassotalea</taxon>
    </lineage>
</organism>